<proteinExistence type="predicted"/>
<dbReference type="OrthoDB" id="9947827at2"/>
<evidence type="ECO:0000313" key="4">
    <source>
        <dbReference type="EMBL" id="PRQ09167.1"/>
    </source>
</evidence>
<evidence type="ECO:0000256" key="1">
    <source>
        <dbReference type="SAM" id="MobiDB-lite"/>
    </source>
</evidence>
<evidence type="ECO:0000313" key="5">
    <source>
        <dbReference type="Proteomes" id="UP000238823"/>
    </source>
</evidence>
<reference evidence="4 5" key="1">
    <citation type="submission" date="2018-03" db="EMBL/GenBank/DDBJ databases">
        <title>Draft Genome Sequences of the Obligatory Marine Myxobacteria Enhygromyxa salina SWB007.</title>
        <authorList>
            <person name="Poehlein A."/>
            <person name="Moghaddam J.A."/>
            <person name="Harms H."/>
            <person name="Alanjari M."/>
            <person name="Koenig G.M."/>
            <person name="Daniel R."/>
            <person name="Schaeberle T.F."/>
        </authorList>
    </citation>
    <scope>NUCLEOTIDE SEQUENCE [LARGE SCALE GENOMIC DNA]</scope>
    <source>
        <strain evidence="4 5">SWB007</strain>
    </source>
</reference>
<feature type="transmembrane region" description="Helical" evidence="2">
    <location>
        <begin position="176"/>
        <end position="197"/>
    </location>
</feature>
<comment type="caution">
    <text evidence="4">The sequence shown here is derived from an EMBL/GenBank/DDBJ whole genome shotgun (WGS) entry which is preliminary data.</text>
</comment>
<keyword evidence="2" id="KW-0472">Membrane</keyword>
<dbReference type="EMBL" id="PVNL01000030">
    <property type="protein sequence ID" value="PRQ09167.1"/>
    <property type="molecule type" value="Genomic_DNA"/>
</dbReference>
<dbReference type="Proteomes" id="UP000238823">
    <property type="component" value="Unassembled WGS sequence"/>
</dbReference>
<feature type="transmembrane region" description="Helical" evidence="2">
    <location>
        <begin position="218"/>
        <end position="246"/>
    </location>
</feature>
<keyword evidence="2" id="KW-1133">Transmembrane helix</keyword>
<sequence>MPAHLTRDLIASVALLTALGWASAADAQTSDQLSTRVELVADTLPKVTRAEIEHEFDEQLAAAVTRLDLTVAAAEPADLVFRVEVGQPNHKTPVYVVHSVALHDGQVLERGDARTCLRCTPAELITEGLAILPSAAAKARAARPASVEPPPPALDPALADRNPQLGARPTPPGPTAYVGIALGALGLVGSVSGAVLLNRDDLTRDGTGDSPRVSDYGAPGIALVSAGLTSMVTGVALLVLDVWVLAPHRQTSKLRAELSPAGLRF</sequence>
<feature type="region of interest" description="Disordered" evidence="1">
    <location>
        <begin position="142"/>
        <end position="171"/>
    </location>
</feature>
<evidence type="ECO:0000256" key="2">
    <source>
        <dbReference type="SAM" id="Phobius"/>
    </source>
</evidence>
<keyword evidence="2" id="KW-0812">Transmembrane</keyword>
<name>A0A2S9YVN6_9BACT</name>
<evidence type="ECO:0000256" key="3">
    <source>
        <dbReference type="SAM" id="SignalP"/>
    </source>
</evidence>
<keyword evidence="3" id="KW-0732">Signal</keyword>
<protein>
    <submittedName>
        <fullName evidence="4">Uncharacterized protein</fullName>
    </submittedName>
</protein>
<gene>
    <name evidence="4" type="ORF">ENSA7_11570</name>
</gene>
<organism evidence="4 5">
    <name type="scientific">Enhygromyxa salina</name>
    <dbReference type="NCBI Taxonomy" id="215803"/>
    <lineage>
        <taxon>Bacteria</taxon>
        <taxon>Pseudomonadati</taxon>
        <taxon>Myxococcota</taxon>
        <taxon>Polyangia</taxon>
        <taxon>Nannocystales</taxon>
        <taxon>Nannocystaceae</taxon>
        <taxon>Enhygromyxa</taxon>
    </lineage>
</organism>
<accession>A0A2S9YVN6</accession>
<dbReference type="AlphaFoldDB" id="A0A2S9YVN6"/>
<feature type="signal peptide" evidence="3">
    <location>
        <begin position="1"/>
        <end position="24"/>
    </location>
</feature>
<feature type="chain" id="PRO_5015746384" evidence="3">
    <location>
        <begin position="25"/>
        <end position="265"/>
    </location>
</feature>
<dbReference type="RefSeq" id="WP_106088201.1">
    <property type="nucleotide sequence ID" value="NZ_PVNL01000030.1"/>
</dbReference>